<reference evidence="1 2" key="1">
    <citation type="submission" date="2019-03" db="EMBL/GenBank/DDBJ databases">
        <title>Genomic Encyclopedia of Type Strains, Phase IV (KMG-IV): sequencing the most valuable type-strain genomes for metagenomic binning, comparative biology and taxonomic classification.</title>
        <authorList>
            <person name="Goeker M."/>
        </authorList>
    </citation>
    <scope>NUCLEOTIDE SEQUENCE [LARGE SCALE GENOMIC DNA]</scope>
    <source>
        <strain evidence="1 2">DSM 25894</strain>
    </source>
</reference>
<comment type="caution">
    <text evidence="1">The sequence shown here is derived from an EMBL/GenBank/DDBJ whole genome shotgun (WGS) entry which is preliminary data.</text>
</comment>
<dbReference type="EMBL" id="SMAN01000009">
    <property type="protein sequence ID" value="TCT22390.1"/>
    <property type="molecule type" value="Genomic_DNA"/>
</dbReference>
<dbReference type="RefSeq" id="WP_132371707.1">
    <property type="nucleotide sequence ID" value="NZ_SMAN01000009.1"/>
</dbReference>
<sequence>MGYILPIQHHQYQDYHRRTAGTTENPFVLERPFRIELNNKLKEKKKEEKQKKQTRPLTIYAARNVHAIEHTEKLLAELTGKGQHVNEQI</sequence>
<name>A0A4R3N056_9BACI</name>
<evidence type="ECO:0000313" key="2">
    <source>
        <dbReference type="Proteomes" id="UP000294650"/>
    </source>
</evidence>
<accession>A0A4R3N056</accession>
<protein>
    <submittedName>
        <fullName evidence="1">Uncharacterized protein</fullName>
    </submittedName>
</protein>
<organism evidence="1 2">
    <name type="scientific">Melghiribacillus thermohalophilus</name>
    <dbReference type="NCBI Taxonomy" id="1324956"/>
    <lineage>
        <taxon>Bacteria</taxon>
        <taxon>Bacillati</taxon>
        <taxon>Bacillota</taxon>
        <taxon>Bacilli</taxon>
        <taxon>Bacillales</taxon>
        <taxon>Bacillaceae</taxon>
        <taxon>Melghiribacillus</taxon>
    </lineage>
</organism>
<evidence type="ECO:0000313" key="1">
    <source>
        <dbReference type="EMBL" id="TCT22390.1"/>
    </source>
</evidence>
<dbReference type="OrthoDB" id="2706316at2"/>
<dbReference type="AlphaFoldDB" id="A0A4R3N056"/>
<gene>
    <name evidence="1" type="ORF">EDD68_10936</name>
</gene>
<proteinExistence type="predicted"/>
<keyword evidence="2" id="KW-1185">Reference proteome</keyword>
<dbReference type="Proteomes" id="UP000294650">
    <property type="component" value="Unassembled WGS sequence"/>
</dbReference>